<feature type="region of interest" description="Disordered" evidence="1">
    <location>
        <begin position="223"/>
        <end position="244"/>
    </location>
</feature>
<reference evidence="5" key="2">
    <citation type="submission" date="2010-05" db="EMBL/GenBank/DDBJ databases">
        <title>The genome sequence of Magnaporthe poae strain ATCC 64411.</title>
        <authorList>
            <person name="Ma L.-J."/>
            <person name="Dead R."/>
            <person name="Young S."/>
            <person name="Zeng Q."/>
            <person name="Koehrsen M."/>
            <person name="Alvarado L."/>
            <person name="Berlin A."/>
            <person name="Chapman S.B."/>
            <person name="Chen Z."/>
            <person name="Freedman E."/>
            <person name="Gellesch M."/>
            <person name="Goldberg J."/>
            <person name="Griggs A."/>
            <person name="Gujja S."/>
            <person name="Heilman E.R."/>
            <person name="Heiman D."/>
            <person name="Hepburn T."/>
            <person name="Howarth C."/>
            <person name="Jen D."/>
            <person name="Larson L."/>
            <person name="Mehta T."/>
            <person name="Neiman D."/>
            <person name="Pearson M."/>
            <person name="Roberts A."/>
            <person name="Saif S."/>
            <person name="Shea T."/>
            <person name="Shenoy N."/>
            <person name="Sisk P."/>
            <person name="Stolte C."/>
            <person name="Sykes S."/>
            <person name="Walk T."/>
            <person name="White J."/>
            <person name="Yandava C."/>
            <person name="Haas B."/>
            <person name="Nusbaum C."/>
            <person name="Birren B."/>
        </authorList>
    </citation>
    <scope>NUCLEOTIDE SEQUENCE [LARGE SCALE GENOMIC DNA]</scope>
    <source>
        <strain evidence="5">ATCC 64411 / 73-15</strain>
    </source>
</reference>
<keyword evidence="5" id="KW-1185">Reference proteome</keyword>
<dbReference type="EMBL" id="ADBL01002298">
    <property type="status" value="NOT_ANNOTATED_CDS"/>
    <property type="molecule type" value="Genomic_DNA"/>
</dbReference>
<proteinExistence type="predicted"/>
<dbReference type="OrthoDB" id="2400485at2759"/>
<dbReference type="InterPro" id="IPR037401">
    <property type="entry name" value="SnoaL-like"/>
</dbReference>
<dbReference type="OMA" id="QWYGLQT"/>
<organism evidence="4 5">
    <name type="scientific">Magnaporthiopsis poae (strain ATCC 64411 / 73-15)</name>
    <name type="common">Kentucky bluegrass fungus</name>
    <name type="synonym">Magnaporthe poae</name>
    <dbReference type="NCBI Taxonomy" id="644358"/>
    <lineage>
        <taxon>Eukaryota</taxon>
        <taxon>Fungi</taxon>
        <taxon>Dikarya</taxon>
        <taxon>Ascomycota</taxon>
        <taxon>Pezizomycotina</taxon>
        <taxon>Sordariomycetes</taxon>
        <taxon>Sordariomycetidae</taxon>
        <taxon>Magnaporthales</taxon>
        <taxon>Magnaporthaceae</taxon>
        <taxon>Magnaporthiopsis</taxon>
    </lineage>
</organism>
<feature type="region of interest" description="Disordered" evidence="1">
    <location>
        <begin position="1"/>
        <end position="59"/>
    </location>
</feature>
<dbReference type="SUPFAM" id="SSF54427">
    <property type="entry name" value="NTF2-like"/>
    <property type="match status" value="1"/>
</dbReference>
<dbReference type="Proteomes" id="UP000011715">
    <property type="component" value="Unassembled WGS sequence"/>
</dbReference>
<feature type="compositionally biased region" description="Polar residues" evidence="1">
    <location>
        <begin position="21"/>
        <end position="38"/>
    </location>
</feature>
<dbReference type="Pfam" id="PF12680">
    <property type="entry name" value="SnoaL_2"/>
    <property type="match status" value="1"/>
</dbReference>
<gene>
    <name evidence="3" type="ORF">MAPG_10283</name>
</gene>
<dbReference type="eggNOG" id="ENOG502S8KX">
    <property type="taxonomic scope" value="Eukaryota"/>
</dbReference>
<sequence>MPFGFPNRFRSTKPKALPPQFQGTRPLSSSLFTSTRTMATPKKPSEPAQTQAQTDPPSFSSLGIRNTAINGAPGVQLSPHQKLVIGSVLDLFEGNPTLAHFRLWSPDAVFEDPITRAVGEAKYKAQWYGLPALFSPIKLQAHTVVDGGNPIRLEVSNRYVVRGIGKAHVIDSVVNIQIGEDGRIEKVQDRWNDKLPDGVVVDTFRKLNAVTVPLVITVPKTEEEDWEMQAARDEERQAADEQKK</sequence>
<dbReference type="Gene3D" id="3.10.450.50">
    <property type="match status" value="1"/>
</dbReference>
<accession>A0A0C4EC69</accession>
<dbReference type="InterPro" id="IPR032710">
    <property type="entry name" value="NTF2-like_dom_sf"/>
</dbReference>
<evidence type="ECO:0000259" key="2">
    <source>
        <dbReference type="Pfam" id="PF12680"/>
    </source>
</evidence>
<dbReference type="VEuPathDB" id="FungiDB:MAPG_10283"/>
<dbReference type="STRING" id="644358.A0A0C4EC69"/>
<protein>
    <recommendedName>
        <fullName evidence="2">SnoaL-like domain-containing protein</fullName>
    </recommendedName>
</protein>
<evidence type="ECO:0000256" key="1">
    <source>
        <dbReference type="SAM" id="MobiDB-lite"/>
    </source>
</evidence>
<reference evidence="4" key="5">
    <citation type="submission" date="2015-06" db="UniProtKB">
        <authorList>
            <consortium name="EnsemblFungi"/>
        </authorList>
    </citation>
    <scope>IDENTIFICATION</scope>
    <source>
        <strain evidence="4">ATCC 64411</strain>
    </source>
</reference>
<reference evidence="3" key="3">
    <citation type="submission" date="2011-03" db="EMBL/GenBank/DDBJ databases">
        <title>Annotation of Magnaporthe poae ATCC 64411.</title>
        <authorList>
            <person name="Ma L.-J."/>
            <person name="Dead R."/>
            <person name="Young S.K."/>
            <person name="Zeng Q."/>
            <person name="Gargeya S."/>
            <person name="Fitzgerald M."/>
            <person name="Haas B."/>
            <person name="Abouelleil A."/>
            <person name="Alvarado L."/>
            <person name="Arachchi H.M."/>
            <person name="Berlin A."/>
            <person name="Brown A."/>
            <person name="Chapman S.B."/>
            <person name="Chen Z."/>
            <person name="Dunbar C."/>
            <person name="Freedman E."/>
            <person name="Gearin G."/>
            <person name="Gellesch M."/>
            <person name="Goldberg J."/>
            <person name="Griggs A."/>
            <person name="Gujja S."/>
            <person name="Heiman D."/>
            <person name="Howarth C."/>
            <person name="Larson L."/>
            <person name="Lui A."/>
            <person name="MacDonald P.J.P."/>
            <person name="Mehta T."/>
            <person name="Montmayeur A."/>
            <person name="Murphy C."/>
            <person name="Neiman D."/>
            <person name="Pearson M."/>
            <person name="Priest M."/>
            <person name="Roberts A."/>
            <person name="Saif S."/>
            <person name="Shea T."/>
            <person name="Shenoy N."/>
            <person name="Sisk P."/>
            <person name="Stolte C."/>
            <person name="Sykes S."/>
            <person name="Yandava C."/>
            <person name="Wortman J."/>
            <person name="Nusbaum C."/>
            <person name="Birren B."/>
        </authorList>
    </citation>
    <scope>NUCLEOTIDE SEQUENCE</scope>
    <source>
        <strain evidence="3">ATCC 64411</strain>
    </source>
</reference>
<dbReference type="PANTHER" id="PTHR34213:SF2">
    <property type="entry name" value="NUCLEAR TRANSPORT FACTOR 2 (NTF2) FAMILY PROTEIN"/>
    <property type="match status" value="1"/>
</dbReference>
<feature type="compositionally biased region" description="Basic and acidic residues" evidence="1">
    <location>
        <begin position="230"/>
        <end position="244"/>
    </location>
</feature>
<reference evidence="3" key="1">
    <citation type="submission" date="2010-05" db="EMBL/GenBank/DDBJ databases">
        <title>The Genome Sequence of Magnaporthe poae strain ATCC 64411.</title>
        <authorList>
            <consortium name="The Broad Institute Genome Sequencing Platform"/>
            <consortium name="Broad Institute Genome Sequencing Center for Infectious Disease"/>
            <person name="Ma L.-J."/>
            <person name="Dead R."/>
            <person name="Young S."/>
            <person name="Zeng Q."/>
            <person name="Koehrsen M."/>
            <person name="Alvarado L."/>
            <person name="Berlin A."/>
            <person name="Chapman S.B."/>
            <person name="Chen Z."/>
            <person name="Freedman E."/>
            <person name="Gellesch M."/>
            <person name="Goldberg J."/>
            <person name="Griggs A."/>
            <person name="Gujja S."/>
            <person name="Heilman E.R."/>
            <person name="Heiman D."/>
            <person name="Hepburn T."/>
            <person name="Howarth C."/>
            <person name="Jen D."/>
            <person name="Larson L."/>
            <person name="Mehta T."/>
            <person name="Neiman D."/>
            <person name="Pearson M."/>
            <person name="Roberts A."/>
            <person name="Saif S."/>
            <person name="Shea T."/>
            <person name="Shenoy N."/>
            <person name="Sisk P."/>
            <person name="Stolte C."/>
            <person name="Sykes S."/>
            <person name="Walk T."/>
            <person name="White J."/>
            <person name="Yandava C."/>
            <person name="Haas B."/>
            <person name="Nusbaum C."/>
            <person name="Birren B."/>
        </authorList>
    </citation>
    <scope>NUCLEOTIDE SEQUENCE</scope>
    <source>
        <strain evidence="3">ATCC 64411</strain>
    </source>
</reference>
<evidence type="ECO:0000313" key="3">
    <source>
        <dbReference type="EMBL" id="KLU90429.1"/>
    </source>
</evidence>
<reference evidence="4" key="4">
    <citation type="journal article" date="2015" name="G3 (Bethesda)">
        <title>Genome sequences of three phytopathogenic species of the Magnaporthaceae family of fungi.</title>
        <authorList>
            <person name="Okagaki L.H."/>
            <person name="Nunes C.C."/>
            <person name="Sailsbery J."/>
            <person name="Clay B."/>
            <person name="Brown D."/>
            <person name="John T."/>
            <person name="Oh Y."/>
            <person name="Young N."/>
            <person name="Fitzgerald M."/>
            <person name="Haas B.J."/>
            <person name="Zeng Q."/>
            <person name="Young S."/>
            <person name="Adiconis X."/>
            <person name="Fan L."/>
            <person name="Levin J.Z."/>
            <person name="Mitchell T.K."/>
            <person name="Okubara P.A."/>
            <person name="Farman M.L."/>
            <person name="Kohn L.M."/>
            <person name="Birren B."/>
            <person name="Ma L.-J."/>
            <person name="Dean R.A."/>
        </authorList>
    </citation>
    <scope>NUCLEOTIDE SEQUENCE</scope>
    <source>
        <strain evidence="4">ATCC 64411 / 73-15</strain>
    </source>
</reference>
<evidence type="ECO:0000313" key="4">
    <source>
        <dbReference type="EnsemblFungi" id="MAPG_10283T0"/>
    </source>
</evidence>
<name>A0A0C4EC69_MAGP6</name>
<feature type="domain" description="SnoaL-like" evidence="2">
    <location>
        <begin position="102"/>
        <end position="185"/>
    </location>
</feature>
<evidence type="ECO:0000313" key="5">
    <source>
        <dbReference type="Proteomes" id="UP000011715"/>
    </source>
</evidence>
<dbReference type="EMBL" id="GL876975">
    <property type="protein sequence ID" value="KLU90429.1"/>
    <property type="molecule type" value="Genomic_DNA"/>
</dbReference>
<dbReference type="PANTHER" id="PTHR34213">
    <property type="entry name" value="NUCLEAR TRANSPORT FACTOR 2 (NTF2) FAMILY PROTEIN"/>
    <property type="match status" value="1"/>
</dbReference>
<dbReference type="AlphaFoldDB" id="A0A0C4EC69"/>
<dbReference type="EnsemblFungi" id="MAPG_10283T0">
    <property type="protein sequence ID" value="MAPG_10283T0"/>
    <property type="gene ID" value="MAPG_10283"/>
</dbReference>
<feature type="compositionally biased region" description="Polar residues" evidence="1">
    <location>
        <begin position="47"/>
        <end position="59"/>
    </location>
</feature>